<comment type="caution">
    <text evidence="1">The sequence shown here is derived from an EMBL/GenBank/DDBJ whole genome shotgun (WGS) entry which is preliminary data.</text>
</comment>
<dbReference type="EMBL" id="JAUSVU010000016">
    <property type="protein sequence ID" value="MDQ0535129.1"/>
    <property type="molecule type" value="Genomic_DNA"/>
</dbReference>
<proteinExistence type="predicted"/>
<protein>
    <submittedName>
        <fullName evidence="1">Phage gp29-like protein</fullName>
    </submittedName>
</protein>
<gene>
    <name evidence="1" type="ORF">QO018_004007</name>
</gene>
<dbReference type="Pfam" id="PF06074">
    <property type="entry name" value="Portal_Mu"/>
    <property type="match status" value="1"/>
</dbReference>
<dbReference type="Proteomes" id="UP001244552">
    <property type="component" value="Unassembled WGS sequence"/>
</dbReference>
<accession>A0ABU0MP66</accession>
<evidence type="ECO:0000313" key="1">
    <source>
        <dbReference type="EMBL" id="MDQ0535129.1"/>
    </source>
</evidence>
<reference evidence="1 2" key="1">
    <citation type="submission" date="2023-07" db="EMBL/GenBank/DDBJ databases">
        <title>Genomic Encyclopedia of Type Strains, Phase IV (KMG-IV): sequencing the most valuable type-strain genomes for metagenomic binning, comparative biology and taxonomic classification.</title>
        <authorList>
            <person name="Goeker M."/>
        </authorList>
    </citation>
    <scope>NUCLEOTIDE SEQUENCE [LARGE SCALE GENOMIC DNA]</scope>
    <source>
        <strain evidence="1 2">DSM 19922</strain>
    </source>
</reference>
<dbReference type="RefSeq" id="WP_209985202.1">
    <property type="nucleotide sequence ID" value="NZ_JAGINO010000016.1"/>
</dbReference>
<dbReference type="InterPro" id="IPR009279">
    <property type="entry name" value="Portal_Mu"/>
</dbReference>
<name>A0ABU0MP66_9PROT</name>
<evidence type="ECO:0000313" key="2">
    <source>
        <dbReference type="Proteomes" id="UP001244552"/>
    </source>
</evidence>
<sequence length="529" mass="56564">MPAIRVTSPILDPNTGKPIVREVLTEELSGPTVTGVRQVLAEHPSQGLTPRQLGAILAEAEQGDPTAYLALAEDIEERFIHYRSVLGTRRLSVSQLDVTVEAASDQPDDVEAADLVRLAIADEAFADVLYDLLDGIGKGYAVAEIIWDTSGRQWMPARIVWRDPRWFTFDRIDGTTLRLRDGGTVDGVDLAPFKYIVHRPKTKSGIPIRGGLARPACWAWLFTAFGTKDWLSFVETYGQPIRVGRYGPEASKEDHAALLRAVRNIASDAAAIIPASMQLEFVEASKAAANAAVFQGLVEFFERQTSKLVLGQTATTDAIAGGHAVGQEHRQVQEDIERADARQLMVTLKRDLAVPLVTLNLGPRAAYPTIRIGRPAQDDLKLQLDALKGLVPLGLQVSMSEVRDKFGFADPNAEDELLGAVSAPSSAPLPPPAAPEPPPAEAQALAAQSVGQADAIDGMVDELLADWRPLAAPLVTAILAAAEDAASAEDFVSRLVAVAADDHGATLRDALARGQFMARVAARAGATGA</sequence>
<organism evidence="1 2">
    <name type="scientific">Azospirillum picis</name>
    <dbReference type="NCBI Taxonomy" id="488438"/>
    <lineage>
        <taxon>Bacteria</taxon>
        <taxon>Pseudomonadati</taxon>
        <taxon>Pseudomonadota</taxon>
        <taxon>Alphaproteobacteria</taxon>
        <taxon>Rhodospirillales</taxon>
        <taxon>Azospirillaceae</taxon>
        <taxon>Azospirillum</taxon>
    </lineage>
</organism>
<keyword evidence="2" id="KW-1185">Reference proteome</keyword>